<dbReference type="EMBL" id="UINC01115269">
    <property type="protein sequence ID" value="SVC86166.1"/>
    <property type="molecule type" value="Genomic_DNA"/>
</dbReference>
<feature type="non-terminal residue" evidence="2">
    <location>
        <position position="122"/>
    </location>
</feature>
<keyword evidence="1" id="KW-0472">Membrane</keyword>
<reference evidence="2" key="1">
    <citation type="submission" date="2018-05" db="EMBL/GenBank/DDBJ databases">
        <authorList>
            <person name="Lanie J.A."/>
            <person name="Ng W.-L."/>
            <person name="Kazmierczak K.M."/>
            <person name="Andrzejewski T.M."/>
            <person name="Davidsen T.M."/>
            <person name="Wayne K.J."/>
            <person name="Tettelin H."/>
            <person name="Glass J.I."/>
            <person name="Rusch D."/>
            <person name="Podicherti R."/>
            <person name="Tsui H.-C.T."/>
            <person name="Winkler M.E."/>
        </authorList>
    </citation>
    <scope>NUCLEOTIDE SEQUENCE</scope>
</reference>
<keyword evidence="1" id="KW-0812">Transmembrane</keyword>
<proteinExistence type="predicted"/>
<sequence>MIKKFFGSTFIAVGFVFFLLCVGFHYTYGPHSHLVAAVTEDCEQRIALGELEGDGALEICEEEYEYSKVGLRYEIGMYRGQLYGLASIVLALWGARLWQQNYKFTLKNVFRDASIVFVVGFV</sequence>
<evidence type="ECO:0000313" key="2">
    <source>
        <dbReference type="EMBL" id="SVC86166.1"/>
    </source>
</evidence>
<accession>A0A382QL29</accession>
<feature type="transmembrane region" description="Helical" evidence="1">
    <location>
        <begin position="5"/>
        <end position="26"/>
    </location>
</feature>
<dbReference type="AlphaFoldDB" id="A0A382QL29"/>
<gene>
    <name evidence="2" type="ORF">METZ01_LOCUS339020</name>
</gene>
<feature type="transmembrane region" description="Helical" evidence="1">
    <location>
        <begin position="80"/>
        <end position="98"/>
    </location>
</feature>
<keyword evidence="1" id="KW-1133">Transmembrane helix</keyword>
<name>A0A382QL29_9ZZZZ</name>
<organism evidence="2">
    <name type="scientific">marine metagenome</name>
    <dbReference type="NCBI Taxonomy" id="408172"/>
    <lineage>
        <taxon>unclassified sequences</taxon>
        <taxon>metagenomes</taxon>
        <taxon>ecological metagenomes</taxon>
    </lineage>
</organism>
<protein>
    <submittedName>
        <fullName evidence="2">Uncharacterized protein</fullName>
    </submittedName>
</protein>
<evidence type="ECO:0000256" key="1">
    <source>
        <dbReference type="SAM" id="Phobius"/>
    </source>
</evidence>